<sequence>MMRMGYQVTVMRSRGMQKRSRFIARIQVRYGIRKNSVTRNKTRIYNPAILITRIGAIFANQVATAFQIVGLTVDLIRSSLVHGRFDCTREIQRQRSGAGGGRGRGGGGGG</sequence>
<proteinExistence type="predicted"/>
<dbReference type="EMBL" id="HBFM01005841">
    <property type="protein sequence ID" value="CAD8767090.1"/>
    <property type="molecule type" value="Transcribed_RNA"/>
</dbReference>
<gene>
    <name evidence="2" type="ORF">PPAR00522_LOCUS3482</name>
</gene>
<accession>A0A7S0UUS8</accession>
<feature type="compositionally biased region" description="Gly residues" evidence="1">
    <location>
        <begin position="97"/>
        <end position="110"/>
    </location>
</feature>
<protein>
    <submittedName>
        <fullName evidence="2">Uncharacterized protein</fullName>
    </submittedName>
</protein>
<evidence type="ECO:0000256" key="1">
    <source>
        <dbReference type="SAM" id="MobiDB-lite"/>
    </source>
</evidence>
<reference evidence="2" key="1">
    <citation type="submission" date="2021-01" db="EMBL/GenBank/DDBJ databases">
        <authorList>
            <person name="Corre E."/>
            <person name="Pelletier E."/>
            <person name="Niang G."/>
            <person name="Scheremetjew M."/>
            <person name="Finn R."/>
            <person name="Kale V."/>
            <person name="Holt S."/>
            <person name="Cochrane G."/>
            <person name="Meng A."/>
            <person name="Brown T."/>
            <person name="Cohen L."/>
        </authorList>
    </citation>
    <scope>NUCLEOTIDE SEQUENCE</scope>
    <source>
        <strain evidence="2">SAG 63-3</strain>
    </source>
</reference>
<dbReference type="AlphaFoldDB" id="A0A7S0UUS8"/>
<feature type="region of interest" description="Disordered" evidence="1">
    <location>
        <begin position="91"/>
        <end position="110"/>
    </location>
</feature>
<name>A0A7S0UUS8_9CHLO</name>
<evidence type="ECO:0000313" key="2">
    <source>
        <dbReference type="EMBL" id="CAD8767090.1"/>
    </source>
</evidence>
<organism evidence="2">
    <name type="scientific">Polytomella parva</name>
    <dbReference type="NCBI Taxonomy" id="51329"/>
    <lineage>
        <taxon>Eukaryota</taxon>
        <taxon>Viridiplantae</taxon>
        <taxon>Chlorophyta</taxon>
        <taxon>core chlorophytes</taxon>
        <taxon>Chlorophyceae</taxon>
        <taxon>CS clade</taxon>
        <taxon>Chlamydomonadales</taxon>
        <taxon>Chlamydomonadaceae</taxon>
        <taxon>Polytomella</taxon>
    </lineage>
</organism>